<dbReference type="AlphaFoldDB" id="X6P8X2"/>
<comment type="caution">
    <text evidence="1">The sequence shown here is derived from an EMBL/GenBank/DDBJ whole genome shotgun (WGS) entry which is preliminary data.</text>
</comment>
<sequence length="279" mass="31993">MGANSALEKSILVDEIGLSSDTCAAFLDLLERSQYDSEQVTILQRDLNLFKGKIATPLHRPVYDRQMREAIQIGGSFEVKGLEEKVDLRMVDEIEFVENFSRGINLNQRYVLALLHFARAIRNAEAESLKKGKSGARLEQNSTIHRLNVSGLLRHEDEQEGESVVTKTVQDTVVDLFFNGRKSRLHVLVQLLSVYIFFVMEYKKKKNNIYMYIKTVLLQMGEYLFSKEIISHLCESIEVSRKEEREKKKKMSSFFISPSAHTQTLFSLCLCFGADNSQH</sequence>
<proteinExistence type="predicted"/>
<keyword evidence="2" id="KW-1185">Reference proteome</keyword>
<accession>X6P8X2</accession>
<reference evidence="1 2" key="1">
    <citation type="journal article" date="2013" name="Curr. Biol.">
        <title>The Genome of the Foraminiferan Reticulomyxa filosa.</title>
        <authorList>
            <person name="Glockner G."/>
            <person name="Hulsmann N."/>
            <person name="Schleicher M."/>
            <person name="Noegel A.A."/>
            <person name="Eichinger L."/>
            <person name="Gallinger C."/>
            <person name="Pawlowski J."/>
            <person name="Sierra R."/>
            <person name="Euteneuer U."/>
            <person name="Pillet L."/>
            <person name="Moustafa A."/>
            <person name="Platzer M."/>
            <person name="Groth M."/>
            <person name="Szafranski K."/>
            <person name="Schliwa M."/>
        </authorList>
    </citation>
    <scope>NUCLEOTIDE SEQUENCE [LARGE SCALE GENOMIC DNA]</scope>
</reference>
<organism evidence="1 2">
    <name type="scientific">Reticulomyxa filosa</name>
    <dbReference type="NCBI Taxonomy" id="46433"/>
    <lineage>
        <taxon>Eukaryota</taxon>
        <taxon>Sar</taxon>
        <taxon>Rhizaria</taxon>
        <taxon>Retaria</taxon>
        <taxon>Foraminifera</taxon>
        <taxon>Monothalamids</taxon>
        <taxon>Reticulomyxidae</taxon>
        <taxon>Reticulomyxa</taxon>
    </lineage>
</organism>
<name>X6P8X2_RETFI</name>
<dbReference type="EMBL" id="ASPP01002082">
    <property type="protein sequence ID" value="ETO34970.1"/>
    <property type="molecule type" value="Genomic_DNA"/>
</dbReference>
<evidence type="ECO:0000313" key="1">
    <source>
        <dbReference type="EMBL" id="ETO34970.1"/>
    </source>
</evidence>
<gene>
    <name evidence="1" type="ORF">RFI_02106</name>
</gene>
<dbReference type="Proteomes" id="UP000023152">
    <property type="component" value="Unassembled WGS sequence"/>
</dbReference>
<protein>
    <submittedName>
        <fullName evidence="1">Uncharacterized protein</fullName>
    </submittedName>
</protein>
<evidence type="ECO:0000313" key="2">
    <source>
        <dbReference type="Proteomes" id="UP000023152"/>
    </source>
</evidence>